<protein>
    <submittedName>
        <fullName evidence="1">Uncharacterized protein</fullName>
    </submittedName>
</protein>
<keyword evidence="2" id="KW-1185">Reference proteome</keyword>
<evidence type="ECO:0000313" key="2">
    <source>
        <dbReference type="Proteomes" id="UP000600547"/>
    </source>
</evidence>
<dbReference type="Proteomes" id="UP000600547">
    <property type="component" value="Unassembled WGS sequence"/>
</dbReference>
<evidence type="ECO:0000313" key="1">
    <source>
        <dbReference type="EMBL" id="GGM42421.1"/>
    </source>
</evidence>
<reference evidence="2" key="1">
    <citation type="journal article" date="2019" name="Int. J. Syst. Evol. Microbiol.">
        <title>The Global Catalogue of Microorganisms (GCM) 10K type strain sequencing project: providing services to taxonomists for standard genome sequencing and annotation.</title>
        <authorList>
            <consortium name="The Broad Institute Genomics Platform"/>
            <consortium name="The Broad Institute Genome Sequencing Center for Infectious Disease"/>
            <person name="Wu L."/>
            <person name="Ma J."/>
        </authorList>
    </citation>
    <scope>NUCLEOTIDE SEQUENCE [LARGE SCALE GENOMIC DNA]</scope>
    <source>
        <strain evidence="2">JCM 31047</strain>
    </source>
</reference>
<sequence length="165" mass="17908">MLSPDERREIEAQEARAAAQDRAARLDRARQRTADAYRREVRARLRPGTFAASLRWALPLALLAALLSLWVLSRPEPVVTDDALGGVTLGDFRDRCQAALADTLQVSPQAITLPDLRGLAQDVLSSPDGRRWTGTVQVAGRAAQDVTCTYTAADDTTAALSLEEP</sequence>
<dbReference type="RefSeq" id="WP_110831550.1">
    <property type="nucleotide sequence ID" value="NZ_BMQG01000005.1"/>
</dbReference>
<organism evidence="1 2">
    <name type="scientific">Deinococcus arenae</name>
    <dbReference type="NCBI Taxonomy" id="1452751"/>
    <lineage>
        <taxon>Bacteria</taxon>
        <taxon>Thermotogati</taxon>
        <taxon>Deinococcota</taxon>
        <taxon>Deinococci</taxon>
        <taxon>Deinococcales</taxon>
        <taxon>Deinococcaceae</taxon>
        <taxon>Deinococcus</taxon>
    </lineage>
</organism>
<name>A0A8H9LA97_9DEIO</name>
<dbReference type="AlphaFoldDB" id="A0A8H9LA97"/>
<accession>A0A8H9LA97</accession>
<comment type="caution">
    <text evidence="1">The sequence shown here is derived from an EMBL/GenBank/DDBJ whole genome shotgun (WGS) entry which is preliminary data.</text>
</comment>
<gene>
    <name evidence="1" type="ORF">GCM10008956_18510</name>
</gene>
<dbReference type="EMBL" id="BMQG01000005">
    <property type="protein sequence ID" value="GGM42421.1"/>
    <property type="molecule type" value="Genomic_DNA"/>
</dbReference>
<proteinExistence type="predicted"/>